<dbReference type="PANTHER" id="PTHR30173:SF36">
    <property type="entry name" value="ECF RNA POLYMERASE SIGMA FACTOR SIGJ"/>
    <property type="match status" value="1"/>
</dbReference>
<dbReference type="NCBIfam" id="TIGR02960">
    <property type="entry name" value="SigX5"/>
    <property type="match status" value="1"/>
</dbReference>
<dbReference type="SUPFAM" id="SSF88659">
    <property type="entry name" value="Sigma3 and sigma4 domains of RNA polymerase sigma factors"/>
    <property type="match status" value="1"/>
</dbReference>
<comment type="subunit">
    <text evidence="2">Interacts transiently with the RNA polymerase catalytic core formed by RpoA, RpoB, RpoC and RpoZ (2 alpha, 1 beta, 1 beta' and 1 omega subunit) to form the RNA polymerase holoenzyme that can initiate transcription.</text>
</comment>
<keyword evidence="4 6" id="KW-0731">Sigma factor</keyword>
<comment type="similarity">
    <text evidence="1 6">Belongs to the sigma-70 factor family. ECF subfamily.</text>
</comment>
<feature type="domain" description="SnoaL-like" evidence="10">
    <location>
        <begin position="218"/>
        <end position="274"/>
    </location>
</feature>
<dbReference type="Gene3D" id="3.10.450.50">
    <property type="match status" value="1"/>
</dbReference>
<dbReference type="CDD" id="cd06171">
    <property type="entry name" value="Sigma70_r4"/>
    <property type="match status" value="1"/>
</dbReference>
<evidence type="ECO:0000313" key="11">
    <source>
        <dbReference type="EMBL" id="MBB3724273.1"/>
    </source>
</evidence>
<feature type="region of interest" description="Disordered" evidence="7">
    <location>
        <begin position="1"/>
        <end position="21"/>
    </location>
</feature>
<evidence type="ECO:0000256" key="7">
    <source>
        <dbReference type="SAM" id="MobiDB-lite"/>
    </source>
</evidence>
<protein>
    <recommendedName>
        <fullName evidence="6">RNA polymerase sigma factor</fullName>
    </recommendedName>
</protein>
<dbReference type="Proteomes" id="UP000579945">
    <property type="component" value="Unassembled WGS sequence"/>
</dbReference>
<reference evidence="11 12" key="1">
    <citation type="submission" date="2020-08" db="EMBL/GenBank/DDBJ databases">
        <title>Sequencing the genomes of 1000 actinobacteria strains.</title>
        <authorList>
            <person name="Klenk H.-P."/>
        </authorList>
    </citation>
    <scope>NUCLEOTIDE SEQUENCE [LARGE SCALE GENOMIC DNA]</scope>
    <source>
        <strain evidence="11 12">DSM 44320</strain>
    </source>
</reference>
<dbReference type="GeneID" id="95386803"/>
<dbReference type="EMBL" id="JACIBV010000001">
    <property type="protein sequence ID" value="MBB3724273.1"/>
    <property type="molecule type" value="Genomic_DNA"/>
</dbReference>
<dbReference type="GO" id="GO:0006950">
    <property type="term" value="P:response to stress"/>
    <property type="evidence" value="ECO:0007669"/>
    <property type="project" value="UniProtKB-ARBA"/>
</dbReference>
<name>A0A7W5V0C9_9ACTN</name>
<evidence type="ECO:0000256" key="3">
    <source>
        <dbReference type="ARBA" id="ARBA00023015"/>
    </source>
</evidence>
<dbReference type="SUPFAM" id="SSF54427">
    <property type="entry name" value="NTF2-like"/>
    <property type="match status" value="1"/>
</dbReference>
<dbReference type="Pfam" id="PF08281">
    <property type="entry name" value="Sigma70_r4_2"/>
    <property type="match status" value="1"/>
</dbReference>
<evidence type="ECO:0000256" key="1">
    <source>
        <dbReference type="ARBA" id="ARBA00010641"/>
    </source>
</evidence>
<dbReference type="GO" id="GO:0016987">
    <property type="term" value="F:sigma factor activity"/>
    <property type="evidence" value="ECO:0007669"/>
    <property type="project" value="UniProtKB-KW"/>
</dbReference>
<dbReference type="SUPFAM" id="SSF88946">
    <property type="entry name" value="Sigma2 domain of RNA polymerase sigma factors"/>
    <property type="match status" value="1"/>
</dbReference>
<dbReference type="InterPro" id="IPR007627">
    <property type="entry name" value="RNA_pol_sigma70_r2"/>
</dbReference>
<dbReference type="InterPro" id="IPR000838">
    <property type="entry name" value="RNA_pol_sigma70_ECF_CS"/>
</dbReference>
<dbReference type="NCBIfam" id="NF006089">
    <property type="entry name" value="PRK08241.1"/>
    <property type="match status" value="1"/>
</dbReference>
<evidence type="ECO:0000313" key="12">
    <source>
        <dbReference type="Proteomes" id="UP000579945"/>
    </source>
</evidence>
<dbReference type="InterPro" id="IPR014305">
    <property type="entry name" value="RNA_pol_sigma-G_actinobac"/>
</dbReference>
<evidence type="ECO:0000259" key="8">
    <source>
        <dbReference type="Pfam" id="PF04542"/>
    </source>
</evidence>
<gene>
    <name evidence="11" type="ORF">FHR33_000133</name>
</gene>
<dbReference type="Pfam" id="PF04542">
    <property type="entry name" value="Sigma70_r2"/>
    <property type="match status" value="1"/>
</dbReference>
<dbReference type="Pfam" id="PF12680">
    <property type="entry name" value="SnoaL_2"/>
    <property type="match status" value="1"/>
</dbReference>
<dbReference type="InterPro" id="IPR037401">
    <property type="entry name" value="SnoaL-like"/>
</dbReference>
<dbReference type="InterPro" id="IPR013324">
    <property type="entry name" value="RNA_pol_sigma_r3/r4-like"/>
</dbReference>
<dbReference type="PANTHER" id="PTHR30173">
    <property type="entry name" value="SIGMA 19 FACTOR"/>
    <property type="match status" value="1"/>
</dbReference>
<dbReference type="Gene3D" id="1.10.10.10">
    <property type="entry name" value="Winged helix-like DNA-binding domain superfamily/Winged helix DNA-binding domain"/>
    <property type="match status" value="1"/>
</dbReference>
<keyword evidence="12" id="KW-1185">Reference proteome</keyword>
<dbReference type="GO" id="GO:0003677">
    <property type="term" value="F:DNA binding"/>
    <property type="evidence" value="ECO:0007669"/>
    <property type="project" value="UniProtKB-KW"/>
</dbReference>
<feature type="domain" description="RNA polymerase sigma factor 70 region 4 type 2" evidence="9">
    <location>
        <begin position="144"/>
        <end position="196"/>
    </location>
</feature>
<organism evidence="11 12">
    <name type="scientific">Nonomuraea dietziae</name>
    <dbReference type="NCBI Taxonomy" id="65515"/>
    <lineage>
        <taxon>Bacteria</taxon>
        <taxon>Bacillati</taxon>
        <taxon>Actinomycetota</taxon>
        <taxon>Actinomycetes</taxon>
        <taxon>Streptosporangiales</taxon>
        <taxon>Streptosporangiaceae</taxon>
        <taxon>Nonomuraea</taxon>
    </lineage>
</organism>
<evidence type="ECO:0000256" key="2">
    <source>
        <dbReference type="ARBA" id="ARBA00011344"/>
    </source>
</evidence>
<keyword evidence="3 6" id="KW-0805">Transcription regulation</keyword>
<dbReference type="InterPro" id="IPR013249">
    <property type="entry name" value="RNA_pol_sigma70_r4_t2"/>
</dbReference>
<comment type="caution">
    <text evidence="11">The sequence shown here is derived from an EMBL/GenBank/DDBJ whole genome shotgun (WGS) entry which is preliminary data.</text>
</comment>
<feature type="region of interest" description="Disordered" evidence="7">
    <location>
        <begin position="91"/>
        <end position="133"/>
    </location>
</feature>
<dbReference type="GO" id="GO:0006352">
    <property type="term" value="P:DNA-templated transcription initiation"/>
    <property type="evidence" value="ECO:0007669"/>
    <property type="project" value="InterPro"/>
</dbReference>
<dbReference type="InterPro" id="IPR013325">
    <property type="entry name" value="RNA_pol_sigma_r2"/>
</dbReference>
<evidence type="ECO:0000256" key="4">
    <source>
        <dbReference type="ARBA" id="ARBA00023082"/>
    </source>
</evidence>
<dbReference type="NCBIfam" id="TIGR02937">
    <property type="entry name" value="sigma70-ECF"/>
    <property type="match status" value="1"/>
</dbReference>
<dbReference type="InterPro" id="IPR036388">
    <property type="entry name" value="WH-like_DNA-bd_sf"/>
</dbReference>
<dbReference type="InterPro" id="IPR052704">
    <property type="entry name" value="ECF_Sigma-70_Domain"/>
</dbReference>
<dbReference type="InterPro" id="IPR014284">
    <property type="entry name" value="RNA_pol_sigma-70_dom"/>
</dbReference>
<accession>A0A7W5V0C9</accession>
<feature type="domain" description="RNA polymerase sigma-70 region 2" evidence="8">
    <location>
        <begin position="25"/>
        <end position="89"/>
    </location>
</feature>
<evidence type="ECO:0000259" key="10">
    <source>
        <dbReference type="Pfam" id="PF12680"/>
    </source>
</evidence>
<dbReference type="AlphaFoldDB" id="A0A7W5V0C9"/>
<proteinExistence type="inferred from homology"/>
<keyword evidence="6" id="KW-0238">DNA-binding</keyword>
<evidence type="ECO:0000256" key="6">
    <source>
        <dbReference type="RuleBase" id="RU000716"/>
    </source>
</evidence>
<dbReference type="Gene3D" id="1.10.1740.10">
    <property type="match status" value="1"/>
</dbReference>
<dbReference type="RefSeq" id="WP_246451543.1">
    <property type="nucleotide sequence ID" value="NZ_JACIBV010000001.1"/>
</dbReference>
<dbReference type="PROSITE" id="PS01063">
    <property type="entry name" value="SIGMA70_ECF"/>
    <property type="match status" value="1"/>
</dbReference>
<evidence type="ECO:0000256" key="5">
    <source>
        <dbReference type="ARBA" id="ARBA00023163"/>
    </source>
</evidence>
<sequence length="335" mass="36873">MSSAGPPRVATASPGEEDFGRLTQPFRRELLAHCYRMLGSVHEAEDLVQETYLLAWRGYGNFEGRSSLRTWLYKIATRACLKALERGARRPLPSGLGAPSDDPEGPLDPRQPETPWLQPIPDTLFGSTPADPAATVESRHTMRLAFIAALQHLPPRQRAVLLLRDVLAWRASEVAELLGSTTASVNSSLQRARAQLARANPAEEEIVEPTDPRQRALVDQYATAFEDADIASLMRLLTEDAIFEMPPIPTWFAGREHVGRFLATRLRTPGAMRMIPTSANGQPAFGVYLRQEDGRHHAHAILVLTLTAAGITRITMFHDPGLFAVFGLPDHPPGS</sequence>
<keyword evidence="5 6" id="KW-0804">Transcription</keyword>
<dbReference type="InterPro" id="IPR032710">
    <property type="entry name" value="NTF2-like_dom_sf"/>
</dbReference>
<evidence type="ECO:0000259" key="9">
    <source>
        <dbReference type="Pfam" id="PF08281"/>
    </source>
</evidence>